<dbReference type="InterPro" id="IPR036086">
    <property type="entry name" value="ParB/Sulfiredoxin_sf"/>
</dbReference>
<sequence>MTTTSGLNQNLAPSSAGVSMIHLAEILQRHTRLAQRRFVMLPLRGPGSAYTEPQGRQPGDATAPVELADLISSISEVGLLEPVLVEETSNPGGGAPAMRLVSGERRLRAMRWGALHLEENPHFAAIPAIVCPGPLSDEERSTWRFVENFAREDLKPAEQAVALMYQRCAVLVGKLLRAGKPVPREAYEITDAVERFQALEKIRGGDRSCAAPWSEVLTRLGLQLSERKAMELVRAFKELPRDLSEEMDEAGVRLNTRIRYAQLQRGRADAAAGIWASLKNTGRLHLLPSAVDIGLAEPNLDEVDAIVDAAGERFDSANAGRRAKLRRVPSGEDADGHHNDPDEPNNSGAPQALSYAAGPPAATPGPDGDLPGAQTPDTPTEQRPLVDQAVVRATLDSLRALLADLRTGHDLGRYDQGSLRLALRELEPFLTADTTTPASPEVAA</sequence>
<evidence type="ECO:0000313" key="3">
    <source>
        <dbReference type="EMBL" id="MFC5645377.1"/>
    </source>
</evidence>
<dbReference type="Gene3D" id="3.90.1530.30">
    <property type="match status" value="1"/>
</dbReference>
<gene>
    <name evidence="3" type="ORF">ACFPZF_29010</name>
</gene>
<dbReference type="Proteomes" id="UP001596066">
    <property type="component" value="Unassembled WGS sequence"/>
</dbReference>
<accession>A0ABW0VKF6</accession>
<dbReference type="PANTHER" id="PTHR33375">
    <property type="entry name" value="CHROMOSOME-PARTITIONING PROTEIN PARB-RELATED"/>
    <property type="match status" value="1"/>
</dbReference>
<dbReference type="InterPro" id="IPR050336">
    <property type="entry name" value="Chromosome_partition/occlusion"/>
</dbReference>
<feature type="region of interest" description="Disordered" evidence="1">
    <location>
        <begin position="318"/>
        <end position="386"/>
    </location>
</feature>
<evidence type="ECO:0000256" key="1">
    <source>
        <dbReference type="SAM" id="MobiDB-lite"/>
    </source>
</evidence>
<organism evidence="3 4">
    <name type="scientific">Kitasatospora cinereorecta</name>
    <dbReference type="NCBI Taxonomy" id="285560"/>
    <lineage>
        <taxon>Bacteria</taxon>
        <taxon>Bacillati</taxon>
        <taxon>Actinomycetota</taxon>
        <taxon>Actinomycetes</taxon>
        <taxon>Kitasatosporales</taxon>
        <taxon>Streptomycetaceae</taxon>
        <taxon>Kitasatospora</taxon>
    </lineage>
</organism>
<reference evidence="4" key="1">
    <citation type="journal article" date="2019" name="Int. J. Syst. Evol. Microbiol.">
        <title>The Global Catalogue of Microorganisms (GCM) 10K type strain sequencing project: providing services to taxonomists for standard genome sequencing and annotation.</title>
        <authorList>
            <consortium name="The Broad Institute Genomics Platform"/>
            <consortium name="The Broad Institute Genome Sequencing Center for Infectious Disease"/>
            <person name="Wu L."/>
            <person name="Ma J."/>
        </authorList>
    </citation>
    <scope>NUCLEOTIDE SEQUENCE [LARGE SCALE GENOMIC DNA]</scope>
    <source>
        <strain evidence="4">CGMCC 4.1622</strain>
    </source>
</reference>
<feature type="domain" description="ParB-like N-terminal" evidence="2">
    <location>
        <begin position="49"/>
        <end position="149"/>
    </location>
</feature>
<proteinExistence type="predicted"/>
<dbReference type="InterPro" id="IPR003115">
    <property type="entry name" value="ParB_N"/>
</dbReference>
<dbReference type="PANTHER" id="PTHR33375:SF1">
    <property type="entry name" value="CHROMOSOME-PARTITIONING PROTEIN PARB-RELATED"/>
    <property type="match status" value="1"/>
</dbReference>
<dbReference type="RefSeq" id="WP_346148481.1">
    <property type="nucleotide sequence ID" value="NZ_BAAAUA010000049.1"/>
</dbReference>
<dbReference type="SUPFAM" id="SSF110849">
    <property type="entry name" value="ParB/Sulfiredoxin"/>
    <property type="match status" value="1"/>
</dbReference>
<dbReference type="SMART" id="SM00470">
    <property type="entry name" value="ParB"/>
    <property type="match status" value="1"/>
</dbReference>
<dbReference type="Pfam" id="PF02195">
    <property type="entry name" value="ParB_N"/>
    <property type="match status" value="1"/>
</dbReference>
<dbReference type="EMBL" id="JBHSOC010000068">
    <property type="protein sequence ID" value="MFC5645377.1"/>
    <property type="molecule type" value="Genomic_DNA"/>
</dbReference>
<comment type="caution">
    <text evidence="3">The sequence shown here is derived from an EMBL/GenBank/DDBJ whole genome shotgun (WGS) entry which is preliminary data.</text>
</comment>
<protein>
    <submittedName>
        <fullName evidence="3">ParB/RepB/Spo0J family partition protein</fullName>
    </submittedName>
</protein>
<evidence type="ECO:0000313" key="4">
    <source>
        <dbReference type="Proteomes" id="UP001596066"/>
    </source>
</evidence>
<feature type="compositionally biased region" description="Low complexity" evidence="1">
    <location>
        <begin position="356"/>
        <end position="373"/>
    </location>
</feature>
<evidence type="ECO:0000259" key="2">
    <source>
        <dbReference type="SMART" id="SM00470"/>
    </source>
</evidence>
<keyword evidence="4" id="KW-1185">Reference proteome</keyword>
<name>A0ABW0VKF6_9ACTN</name>